<evidence type="ECO:0000313" key="3">
    <source>
        <dbReference type="Proteomes" id="UP001341840"/>
    </source>
</evidence>
<protein>
    <submittedName>
        <fullName evidence="2">Uncharacterized protein</fullName>
    </submittedName>
</protein>
<proteinExistence type="predicted"/>
<keyword evidence="3" id="KW-1185">Reference proteome</keyword>
<feature type="non-terminal residue" evidence="2">
    <location>
        <position position="54"/>
    </location>
</feature>
<gene>
    <name evidence="2" type="ORF">PIB30_093137</name>
</gene>
<accession>A0ABU6YU14</accession>
<evidence type="ECO:0000256" key="1">
    <source>
        <dbReference type="SAM" id="MobiDB-lite"/>
    </source>
</evidence>
<feature type="region of interest" description="Disordered" evidence="1">
    <location>
        <begin position="25"/>
        <end position="54"/>
    </location>
</feature>
<organism evidence="2 3">
    <name type="scientific">Stylosanthes scabra</name>
    <dbReference type="NCBI Taxonomy" id="79078"/>
    <lineage>
        <taxon>Eukaryota</taxon>
        <taxon>Viridiplantae</taxon>
        <taxon>Streptophyta</taxon>
        <taxon>Embryophyta</taxon>
        <taxon>Tracheophyta</taxon>
        <taxon>Spermatophyta</taxon>
        <taxon>Magnoliopsida</taxon>
        <taxon>eudicotyledons</taxon>
        <taxon>Gunneridae</taxon>
        <taxon>Pentapetalae</taxon>
        <taxon>rosids</taxon>
        <taxon>fabids</taxon>
        <taxon>Fabales</taxon>
        <taxon>Fabaceae</taxon>
        <taxon>Papilionoideae</taxon>
        <taxon>50 kb inversion clade</taxon>
        <taxon>dalbergioids sensu lato</taxon>
        <taxon>Dalbergieae</taxon>
        <taxon>Pterocarpus clade</taxon>
        <taxon>Stylosanthes</taxon>
    </lineage>
</organism>
<sequence length="54" mass="5667">MRAQAQLTRTLCGVRLYLSHTRTGFTGPVASSPLLSADPATKVHPPPPPVATQA</sequence>
<reference evidence="2 3" key="1">
    <citation type="journal article" date="2023" name="Plants (Basel)">
        <title>Bridging the Gap: Combining Genomics and Transcriptomics Approaches to Understand Stylosanthes scabra, an Orphan Legume from the Brazilian Caatinga.</title>
        <authorList>
            <person name="Ferreira-Neto J.R.C."/>
            <person name="da Silva M.D."/>
            <person name="Binneck E."/>
            <person name="de Melo N.F."/>
            <person name="da Silva R.H."/>
            <person name="de Melo A.L.T.M."/>
            <person name="Pandolfi V."/>
            <person name="Bustamante F.O."/>
            <person name="Brasileiro-Vidal A.C."/>
            <person name="Benko-Iseppon A.M."/>
        </authorList>
    </citation>
    <scope>NUCLEOTIDE SEQUENCE [LARGE SCALE GENOMIC DNA]</scope>
    <source>
        <tissue evidence="2">Leaves</tissue>
    </source>
</reference>
<name>A0ABU6YU14_9FABA</name>
<comment type="caution">
    <text evidence="2">The sequence shown here is derived from an EMBL/GenBank/DDBJ whole genome shotgun (WGS) entry which is preliminary data.</text>
</comment>
<feature type="compositionally biased region" description="Pro residues" evidence="1">
    <location>
        <begin position="44"/>
        <end position="54"/>
    </location>
</feature>
<dbReference type="EMBL" id="JASCZI010243624">
    <property type="protein sequence ID" value="MED6213420.1"/>
    <property type="molecule type" value="Genomic_DNA"/>
</dbReference>
<evidence type="ECO:0000313" key="2">
    <source>
        <dbReference type="EMBL" id="MED6213420.1"/>
    </source>
</evidence>
<dbReference type="Proteomes" id="UP001341840">
    <property type="component" value="Unassembled WGS sequence"/>
</dbReference>